<dbReference type="eggNOG" id="ENOG502S66I">
    <property type="taxonomic scope" value="Eukaryota"/>
</dbReference>
<organism evidence="2 3">
    <name type="scientific">Theobroma cacao</name>
    <name type="common">Cacao</name>
    <name type="synonym">Cocoa</name>
    <dbReference type="NCBI Taxonomy" id="3641"/>
    <lineage>
        <taxon>Eukaryota</taxon>
        <taxon>Viridiplantae</taxon>
        <taxon>Streptophyta</taxon>
        <taxon>Embryophyta</taxon>
        <taxon>Tracheophyta</taxon>
        <taxon>Spermatophyta</taxon>
        <taxon>Magnoliopsida</taxon>
        <taxon>eudicotyledons</taxon>
        <taxon>Gunneridae</taxon>
        <taxon>Pentapetalae</taxon>
        <taxon>rosids</taxon>
        <taxon>malvids</taxon>
        <taxon>Malvales</taxon>
        <taxon>Malvaceae</taxon>
        <taxon>Byttnerioideae</taxon>
        <taxon>Theobroma</taxon>
    </lineage>
</organism>
<dbReference type="OMA" id="MCGSKAM"/>
<dbReference type="InterPro" id="IPR004320">
    <property type="entry name" value="BPS1_pln"/>
</dbReference>
<proteinExistence type="predicted"/>
<gene>
    <name evidence="2" type="ORF">TCM_001654</name>
</gene>
<dbReference type="GO" id="GO:0048367">
    <property type="term" value="P:shoot system development"/>
    <property type="evidence" value="ECO:0007669"/>
    <property type="project" value="InterPro"/>
</dbReference>
<evidence type="ECO:0000313" key="2">
    <source>
        <dbReference type="EMBL" id="EOX92774.1"/>
    </source>
</evidence>
<evidence type="ECO:0000313" key="3">
    <source>
        <dbReference type="Proteomes" id="UP000026915"/>
    </source>
</evidence>
<accession>A0A061DJD4</accession>
<dbReference type="PANTHER" id="PTHR31509">
    <property type="entry name" value="BPS1-LIKE PROTEIN"/>
    <property type="match status" value="1"/>
</dbReference>
<dbReference type="InParanoid" id="A0A061DJD4"/>
<evidence type="ECO:0000256" key="1">
    <source>
        <dbReference type="SAM" id="MobiDB-lite"/>
    </source>
</evidence>
<dbReference type="Pfam" id="PF03087">
    <property type="entry name" value="BPS1"/>
    <property type="match status" value="1"/>
</dbReference>
<dbReference type="Proteomes" id="UP000026915">
    <property type="component" value="Chromosome 1"/>
</dbReference>
<dbReference type="Gramene" id="EOX92774">
    <property type="protein sequence ID" value="EOX92774"/>
    <property type="gene ID" value="TCM_001654"/>
</dbReference>
<dbReference type="EMBL" id="CM001879">
    <property type="protein sequence ID" value="EOX92774.1"/>
    <property type="molecule type" value="Genomic_DNA"/>
</dbReference>
<protein>
    <submittedName>
        <fullName evidence="2">Uncharacterized protein</fullName>
    </submittedName>
</protein>
<reference evidence="2 3" key="1">
    <citation type="journal article" date="2013" name="Genome Biol.">
        <title>The genome sequence of the most widely cultivated cacao type and its use to identify candidate genes regulating pod color.</title>
        <authorList>
            <person name="Motamayor J.C."/>
            <person name="Mockaitis K."/>
            <person name="Schmutz J."/>
            <person name="Haiminen N."/>
            <person name="Iii D.L."/>
            <person name="Cornejo O."/>
            <person name="Findley S.D."/>
            <person name="Zheng P."/>
            <person name="Utro F."/>
            <person name="Royaert S."/>
            <person name="Saski C."/>
            <person name="Jenkins J."/>
            <person name="Podicheti R."/>
            <person name="Zhao M."/>
            <person name="Scheffler B.E."/>
            <person name="Stack J.C."/>
            <person name="Feltus F.A."/>
            <person name="Mustiga G.M."/>
            <person name="Amores F."/>
            <person name="Phillips W."/>
            <person name="Marelli J.P."/>
            <person name="May G.D."/>
            <person name="Shapiro H."/>
            <person name="Ma J."/>
            <person name="Bustamante C.D."/>
            <person name="Schnell R.J."/>
            <person name="Main D."/>
            <person name="Gilbert D."/>
            <person name="Parida L."/>
            <person name="Kuhn D.N."/>
        </authorList>
    </citation>
    <scope>NUCLEOTIDE SEQUENCE [LARGE SCALE GENOMIC DNA]</scope>
    <source>
        <strain evidence="3">cv. Matina 1-6</strain>
    </source>
</reference>
<sequence>MKPFAFLRRASATAVVAPSPVTTPFGQQLQPLLHCLLSQPVSASESAFLCATWFLHALHASTTTQTIALDSLKPIDFRHSDRAIVETYLEDNVTVLDACNQLSEKMQVIQEYAKSLRVVSHLLQGPTPTTLARALGLLESSWEAMERRFREIPDNKYNSRSSSSKMSRKKVAKQQDNSEYGEILNGSMAMALMACVVLGTALSFKSKRLPTNEYCSQSSIPTSWSLSLHELHKQLKGRKLAGNNSSMMLCELRQAVKVAQDLQHHIKIRNKSGVEVAGEELKKRCNGLEEQITALDEGVRELYKRLVSVRMALLGFLSRA</sequence>
<name>A0A061DJD4_THECC</name>
<dbReference type="HOGENOM" id="CLU_812325_0_0_1"/>
<feature type="region of interest" description="Disordered" evidence="1">
    <location>
        <begin position="153"/>
        <end position="176"/>
    </location>
</feature>
<dbReference type="GO" id="GO:0048364">
    <property type="term" value="P:root development"/>
    <property type="evidence" value="ECO:0007669"/>
    <property type="project" value="InterPro"/>
</dbReference>
<dbReference type="AlphaFoldDB" id="A0A061DJD4"/>
<keyword evidence="3" id="KW-1185">Reference proteome</keyword>